<evidence type="ECO:0000313" key="1">
    <source>
        <dbReference type="EMBL" id="GLI93868.1"/>
    </source>
</evidence>
<dbReference type="EMBL" id="BSEC01000001">
    <property type="protein sequence ID" value="GLI93868.1"/>
    <property type="molecule type" value="Genomic_DNA"/>
</dbReference>
<keyword evidence="2" id="KW-1185">Reference proteome</keyword>
<protein>
    <submittedName>
        <fullName evidence="1">Uncharacterized protein</fullName>
    </submittedName>
</protein>
<sequence length="156" mass="16780">MPELSRLTETIAESAKYEDSIVTVLQTGDAAWQVEFEDVSIELEFDADSGRLVLTGILGVPTPERRLAVFETLLSYALLWRETGFLRVGLGGADGALVLIADSGADGLLPAALAAMLGDFAEKIRVWRDFTVSETSVSAPAPALAVDLHSFVRIWA</sequence>
<organism evidence="1 2">
    <name type="scientific">Methylocystis echinoides</name>
    <dbReference type="NCBI Taxonomy" id="29468"/>
    <lineage>
        <taxon>Bacteria</taxon>
        <taxon>Pseudomonadati</taxon>
        <taxon>Pseudomonadota</taxon>
        <taxon>Alphaproteobacteria</taxon>
        <taxon>Hyphomicrobiales</taxon>
        <taxon>Methylocystaceae</taxon>
        <taxon>Methylocystis</taxon>
    </lineage>
</organism>
<dbReference type="Gene3D" id="3.30.1460.10">
    <property type="match status" value="1"/>
</dbReference>
<dbReference type="CDD" id="cd16364">
    <property type="entry name" value="T3SC_I-like"/>
    <property type="match status" value="1"/>
</dbReference>
<accession>A0A9W6GVH7</accession>
<dbReference type="AlphaFoldDB" id="A0A9W6GVH7"/>
<dbReference type="Proteomes" id="UP001144323">
    <property type="component" value="Unassembled WGS sequence"/>
</dbReference>
<evidence type="ECO:0000313" key="2">
    <source>
        <dbReference type="Proteomes" id="UP001144323"/>
    </source>
</evidence>
<dbReference type="Pfam" id="PF05932">
    <property type="entry name" value="CesT"/>
    <property type="match status" value="1"/>
</dbReference>
<reference evidence="1" key="1">
    <citation type="journal article" date="2023" name="Int. J. Syst. Evol. Microbiol.">
        <title>Methylocystis iwaonis sp. nov., a type II methane-oxidizing bacterium from surface soil of a rice paddy field in Japan, and emended description of the genus Methylocystis (ex Whittenbury et al. 1970) Bowman et al. 1993.</title>
        <authorList>
            <person name="Kaise H."/>
            <person name="Sawadogo J.B."/>
            <person name="Alam M.S."/>
            <person name="Ueno C."/>
            <person name="Dianou D."/>
            <person name="Shinjo R."/>
            <person name="Asakawa S."/>
        </authorList>
    </citation>
    <scope>NUCLEOTIDE SEQUENCE</scope>
    <source>
        <strain evidence="1">LMG27198</strain>
    </source>
</reference>
<comment type="caution">
    <text evidence="1">The sequence shown here is derived from an EMBL/GenBank/DDBJ whole genome shotgun (WGS) entry which is preliminary data.</text>
</comment>
<proteinExistence type="predicted"/>
<dbReference type="RefSeq" id="WP_281803902.1">
    <property type="nucleotide sequence ID" value="NZ_BSEC01000001.1"/>
</dbReference>
<name>A0A9W6GVH7_9HYPH</name>
<dbReference type="InterPro" id="IPR010261">
    <property type="entry name" value="Tir_chaperone"/>
</dbReference>
<dbReference type="GO" id="GO:0030254">
    <property type="term" value="P:protein secretion by the type III secretion system"/>
    <property type="evidence" value="ECO:0007669"/>
    <property type="project" value="InterPro"/>
</dbReference>
<gene>
    <name evidence="1" type="ORF">LMG27198_28600</name>
</gene>
<dbReference type="SUPFAM" id="SSF69635">
    <property type="entry name" value="Type III secretory system chaperone-like"/>
    <property type="match status" value="1"/>
</dbReference>